<dbReference type="EMBL" id="PITI01000329">
    <property type="protein sequence ID" value="TBU07091.1"/>
    <property type="molecule type" value="Genomic_DNA"/>
</dbReference>
<dbReference type="Gene3D" id="3.60.10.10">
    <property type="entry name" value="Endonuclease/exonuclease/phosphatase"/>
    <property type="match status" value="1"/>
</dbReference>
<dbReference type="AlphaFoldDB" id="A0A4Q9LIL6"/>
<dbReference type="InterPro" id="IPR036691">
    <property type="entry name" value="Endo/exonu/phosph_ase_sf"/>
</dbReference>
<organism evidence="1 2">
    <name type="scientific">Hamiltosporidium magnivora</name>
    <dbReference type="NCBI Taxonomy" id="148818"/>
    <lineage>
        <taxon>Eukaryota</taxon>
        <taxon>Fungi</taxon>
        <taxon>Fungi incertae sedis</taxon>
        <taxon>Microsporidia</taxon>
        <taxon>Dubosqiidae</taxon>
        <taxon>Hamiltosporidium</taxon>
    </lineage>
</organism>
<name>A0A4Q9LIL6_9MICR</name>
<dbReference type="SUPFAM" id="SSF56219">
    <property type="entry name" value="DNase I-like"/>
    <property type="match status" value="1"/>
</dbReference>
<keyword evidence="2" id="KW-1185">Reference proteome</keyword>
<proteinExistence type="predicted"/>
<protein>
    <recommendedName>
        <fullName evidence="3">Endonuclease/exonuclease/phosphatase domain-containing protein</fullName>
    </recommendedName>
</protein>
<evidence type="ECO:0000313" key="1">
    <source>
        <dbReference type="EMBL" id="TBU07091.1"/>
    </source>
</evidence>
<gene>
    <name evidence="1" type="ORF">CWI36_0329p0020</name>
</gene>
<sequence>MDLLNDDTMEIICREDRKDILIETISKLPATYVEKSPEIQDNGKIDTEKLFERLKKIIERKSNTNKKLLKFAVELTTTKRSKLLECLRSANIAATEIIHILTMIKKIGFLNVGGLSGLKINRINEILQKENLDIIGIAETWKDSVTYLHKDYHVIHMKPSIPVTNRPSNKEGMMIIGKNGLKVKLINGVTEMELTIKIDKYVFIFINRNHFSKIPNVLLPGLGTHTNNKIIVLGDYNLEQKPALEQDILNSHIENNHILHNEKTSTPEKIFSNCQIQIDTEYIANINHKILLLTLPIIEDIKRPKYKINLLKDTIIADNISKRIERKTFKAKPLLDKLNVNDSCNMLHYIIDQSFLYIKTRTRKAQRISPIIQRVRLMREEARNTNTELYETLQKEIKFFQLIDKYILDKEVILTDNVIDKIKIYYEKYKHSKNFNESNTINLFELNEVKYMISTLKSGKSGGRSGIRNEFLKNCPENFIYKHTQLF</sequence>
<dbReference type="VEuPathDB" id="MicrosporidiaDB:CWI36_0329p0020"/>
<evidence type="ECO:0008006" key="3">
    <source>
        <dbReference type="Google" id="ProtNLM"/>
    </source>
</evidence>
<dbReference type="Proteomes" id="UP000291404">
    <property type="component" value="Unassembled WGS sequence"/>
</dbReference>
<dbReference type="VEuPathDB" id="MicrosporidiaDB:CWI39_0432p0010"/>
<evidence type="ECO:0000313" key="2">
    <source>
        <dbReference type="Proteomes" id="UP000291404"/>
    </source>
</evidence>
<accession>A0A4Q9LIL6</accession>
<reference evidence="1 2" key="1">
    <citation type="submission" date="2017-12" db="EMBL/GenBank/DDBJ databases">
        <authorList>
            <person name="Pombert J.-F."/>
            <person name="Haag K.L."/>
            <person name="Ebert D."/>
        </authorList>
    </citation>
    <scope>NUCLEOTIDE SEQUENCE [LARGE SCALE GENOMIC DNA]</scope>
    <source>
        <strain evidence="1">BE-OM-2</strain>
    </source>
</reference>
<comment type="caution">
    <text evidence="1">The sequence shown here is derived from an EMBL/GenBank/DDBJ whole genome shotgun (WGS) entry which is preliminary data.</text>
</comment>